<dbReference type="SMART" id="SM00854">
    <property type="entry name" value="PGA_cap"/>
    <property type="match status" value="1"/>
</dbReference>
<dbReference type="PANTHER" id="PTHR33393">
    <property type="entry name" value="POLYGLUTAMINE SYNTHESIS ACCESSORY PROTEIN RV0574C-RELATED"/>
    <property type="match status" value="1"/>
</dbReference>
<proteinExistence type="inferred from homology"/>
<organism evidence="4 5">
    <name type="scientific">Carbonactinospora thermoautotrophica</name>
    <dbReference type="NCBI Taxonomy" id="1469144"/>
    <lineage>
        <taxon>Bacteria</taxon>
        <taxon>Bacillati</taxon>
        <taxon>Actinomycetota</taxon>
        <taxon>Actinomycetes</taxon>
        <taxon>Kitasatosporales</taxon>
        <taxon>Carbonactinosporaceae</taxon>
        <taxon>Carbonactinospora</taxon>
    </lineage>
</organism>
<dbReference type="EMBL" id="JYIJ01000019">
    <property type="protein sequence ID" value="KWW98341.1"/>
    <property type="molecule type" value="Genomic_DNA"/>
</dbReference>
<dbReference type="InterPro" id="IPR019079">
    <property type="entry name" value="Capsule_synth_CapA"/>
</dbReference>
<dbReference type="Gene3D" id="3.60.21.10">
    <property type="match status" value="1"/>
</dbReference>
<name>A0A132NKU8_9ACTN</name>
<comment type="similarity">
    <text evidence="1">Belongs to the CapA family.</text>
</comment>
<evidence type="ECO:0000313" key="5">
    <source>
        <dbReference type="Proteomes" id="UP000070598"/>
    </source>
</evidence>
<reference evidence="5" key="1">
    <citation type="submission" date="2015-02" db="EMBL/GenBank/DDBJ databases">
        <title>Physiological reanalysis, assessment of diazotrophy, and genome sequences of multiple isolates of Streptomyces thermoautotrophicus.</title>
        <authorList>
            <person name="MacKellar D.C."/>
            <person name="Lieber L."/>
            <person name="Norman J."/>
            <person name="Bolger A."/>
            <person name="Tobin C."/>
            <person name="Murray J.W."/>
            <person name="Friesen M."/>
            <person name="Prell J."/>
        </authorList>
    </citation>
    <scope>NUCLEOTIDE SEQUENCE [LARGE SCALE GENOMIC DNA]</scope>
    <source>
        <strain evidence="5">UBT1</strain>
    </source>
</reference>
<protein>
    <recommendedName>
        <fullName evidence="2">Capsule synthesis protein CapA domain-containing protein</fullName>
    </recommendedName>
</protein>
<dbReference type="InterPro" id="IPR029052">
    <property type="entry name" value="Metallo-depent_PP-like"/>
</dbReference>
<dbReference type="Proteomes" id="UP000070598">
    <property type="component" value="Unassembled WGS sequence"/>
</dbReference>
<dbReference type="Proteomes" id="UP000070659">
    <property type="component" value="Unassembled WGS sequence"/>
</dbReference>
<evidence type="ECO:0000313" key="6">
    <source>
        <dbReference type="Proteomes" id="UP000070659"/>
    </source>
</evidence>
<dbReference type="PATRIC" id="fig|1469144.8.peg.1267"/>
<comment type="caution">
    <text evidence="4">The sequence shown here is derived from an EMBL/GenBank/DDBJ whole genome shotgun (WGS) entry which is preliminary data.</text>
</comment>
<feature type="domain" description="Capsule synthesis protein CapA" evidence="2">
    <location>
        <begin position="43"/>
        <end position="291"/>
    </location>
</feature>
<dbReference type="CDD" id="cd07381">
    <property type="entry name" value="MPP_CapA"/>
    <property type="match status" value="1"/>
</dbReference>
<sequence length="380" mass="41160">MTGLAGLALAGLALWGCRSSWEDGRAGGSHTGTGTAHVPRAFTVLASGDVLIHDTVAAQAAAHARHAGRPGYDFRPLLRDARPVIQGADLAICHLEVPLAAPGGPYRYYPLFSAPPQVADALKDAGYDTCSTASNHALDQGAAGVRRTLDRLDQVGLRHTGSARSAAEAARVNLLQVRGVPVAHLSYAYGFNGIPLPAGMPWLANQIDAGRILAEAWRARSAGAQVVIVSLHWGSEYQHEPTPEQRALARQLLGDPAVDLIVGHHAHVVQPFERIGDKWVAYGLGNQLAEQFSLRNPATQETVYARFRFTEPEPGRWRVTRAEYLPMVIHRPPLRIVDPRRALRDPDVPAGDRVRYENALRAIQRNVLRLGADRAGLRLG</sequence>
<dbReference type="Pfam" id="PF09587">
    <property type="entry name" value="PGA_cap"/>
    <property type="match status" value="1"/>
</dbReference>
<dbReference type="AlphaFoldDB" id="A0A132NKU8"/>
<evidence type="ECO:0000259" key="2">
    <source>
        <dbReference type="SMART" id="SM00854"/>
    </source>
</evidence>
<evidence type="ECO:0000313" key="4">
    <source>
        <dbReference type="EMBL" id="KWX10577.1"/>
    </source>
</evidence>
<dbReference type="InterPro" id="IPR052169">
    <property type="entry name" value="CW_Biosynth-Accessory"/>
</dbReference>
<evidence type="ECO:0000256" key="1">
    <source>
        <dbReference type="ARBA" id="ARBA00005662"/>
    </source>
</evidence>
<gene>
    <name evidence="3" type="ORF">TH66_22970</name>
    <name evidence="4" type="ORF">TR74_02810</name>
</gene>
<accession>A0A132NKU8</accession>
<evidence type="ECO:0000313" key="3">
    <source>
        <dbReference type="EMBL" id="KWW98341.1"/>
    </source>
</evidence>
<reference evidence="4 6" key="2">
    <citation type="submission" date="2015-02" db="EMBL/GenBank/DDBJ databases">
        <title>Physiological reanalysis, assessment of diazotrophy, and genome sequences of multiple isolates of Streptomyces thermoautotrophicus.</title>
        <authorList>
            <person name="MacKellar D.C."/>
            <person name="Lieber L."/>
            <person name="Norman J."/>
            <person name="Bolger A."/>
            <person name="Tobin C."/>
            <person name="Murray J.W."/>
            <person name="Prell J."/>
        </authorList>
    </citation>
    <scope>NUCLEOTIDE SEQUENCE [LARGE SCALE GENOMIC DNA]</scope>
    <source>
        <strain evidence="4 6">UBT1</strain>
    </source>
</reference>
<dbReference type="SUPFAM" id="SSF56300">
    <property type="entry name" value="Metallo-dependent phosphatases"/>
    <property type="match status" value="1"/>
</dbReference>
<dbReference type="PANTHER" id="PTHR33393:SF13">
    <property type="entry name" value="PGA BIOSYNTHESIS PROTEIN CAPA"/>
    <property type="match status" value="1"/>
</dbReference>
<dbReference type="EMBL" id="JYIK01000404">
    <property type="protein sequence ID" value="KWX10577.1"/>
    <property type="molecule type" value="Genomic_DNA"/>
</dbReference>